<sequence>MEMKYSFWILELLSLCLLLDSSDAEPIKSRTTHSVRQEHPFVTLIVEKNSEDITSAKRLCTGSLISRNQILMVNSCLHDKSLTNLLAIVENTHLLIMNLNMFKLSSRITYKDYEEELKREGASPLTPEIDDICILELDVSDTNIIPAAISFEQDAPTMGSYVKFIGWGPTTNREFPKTARYAIVQVLQKQYCDEFAKIFLPRYRKLLWSNKIFCARRFTHPVHPVDGDFGGPILYKESKLIGIVIRPRPFPEKVGEKRDEPVVAKNDNLFWFKSLQSQTGFNQCMGRKSENETLLSI</sequence>
<evidence type="ECO:0000313" key="2">
    <source>
        <dbReference type="Proteomes" id="UP001239111"/>
    </source>
</evidence>
<name>A0ACC2NT64_9HYME</name>
<accession>A0ACC2NT64</accession>
<proteinExistence type="predicted"/>
<dbReference type="Proteomes" id="UP001239111">
    <property type="component" value="Chromosome 3"/>
</dbReference>
<protein>
    <submittedName>
        <fullName evidence="1">Uncharacterized protein</fullName>
    </submittedName>
</protein>
<dbReference type="EMBL" id="CM056743">
    <property type="protein sequence ID" value="KAJ8674267.1"/>
    <property type="molecule type" value="Genomic_DNA"/>
</dbReference>
<evidence type="ECO:0000313" key="1">
    <source>
        <dbReference type="EMBL" id="KAJ8674267.1"/>
    </source>
</evidence>
<keyword evidence="2" id="KW-1185">Reference proteome</keyword>
<reference evidence="1" key="1">
    <citation type="submission" date="2023-04" db="EMBL/GenBank/DDBJ databases">
        <title>A chromosome-level genome assembly of the parasitoid wasp Eretmocerus hayati.</title>
        <authorList>
            <person name="Zhong Y."/>
            <person name="Liu S."/>
            <person name="Liu Y."/>
        </authorList>
    </citation>
    <scope>NUCLEOTIDE SEQUENCE</scope>
    <source>
        <strain evidence="1">ZJU_SS_LIU_2023</strain>
    </source>
</reference>
<comment type="caution">
    <text evidence="1">The sequence shown here is derived from an EMBL/GenBank/DDBJ whole genome shotgun (WGS) entry which is preliminary data.</text>
</comment>
<organism evidence="1 2">
    <name type="scientific">Eretmocerus hayati</name>
    <dbReference type="NCBI Taxonomy" id="131215"/>
    <lineage>
        <taxon>Eukaryota</taxon>
        <taxon>Metazoa</taxon>
        <taxon>Ecdysozoa</taxon>
        <taxon>Arthropoda</taxon>
        <taxon>Hexapoda</taxon>
        <taxon>Insecta</taxon>
        <taxon>Pterygota</taxon>
        <taxon>Neoptera</taxon>
        <taxon>Endopterygota</taxon>
        <taxon>Hymenoptera</taxon>
        <taxon>Apocrita</taxon>
        <taxon>Proctotrupomorpha</taxon>
        <taxon>Chalcidoidea</taxon>
        <taxon>Aphelinidae</taxon>
        <taxon>Aphelininae</taxon>
        <taxon>Eretmocerus</taxon>
    </lineage>
</organism>
<gene>
    <name evidence="1" type="ORF">QAD02_005529</name>
</gene>